<dbReference type="RefSeq" id="WP_106541184.1">
    <property type="nucleotide sequence ID" value="NZ_BLAU01000001.1"/>
</dbReference>
<organism evidence="2 3">
    <name type="scientific">Prolixibacter denitrificans</name>
    <dbReference type="NCBI Taxonomy" id="1541063"/>
    <lineage>
        <taxon>Bacteria</taxon>
        <taxon>Pseudomonadati</taxon>
        <taxon>Bacteroidota</taxon>
        <taxon>Bacteroidia</taxon>
        <taxon>Marinilabiliales</taxon>
        <taxon>Prolixibacteraceae</taxon>
        <taxon>Prolixibacter</taxon>
    </lineage>
</organism>
<proteinExistence type="predicted"/>
<accession>A0A2P8CI02</accession>
<sequence>MKQVSGQESKSAAKSRFVNFANTLKSSVYNVAILLLESIKKFFSRTWRWIKPVKFSTIVNLMTVLVATLSLYIAYCTLQFSVNAAKPQISIMDQRGYASRVPEKKYYLGKNSYFIYNLPLFRVEIKNTGQRTACNFKLKSRAIFFKSSLIYTLDSAQWANPIFQGQSRNISDAIVVPSNDKNDFYYQLSLFWYDSLINSKDSISVTYHCLLRRDSGYDLFGTTEAELERLGNLKSFTIVGRDTSATEAITNYYLPRNIR</sequence>
<keyword evidence="1" id="KW-0472">Membrane</keyword>
<feature type="transmembrane region" description="Helical" evidence="1">
    <location>
        <begin position="55"/>
        <end position="75"/>
    </location>
</feature>
<dbReference type="Proteomes" id="UP000240621">
    <property type="component" value="Unassembled WGS sequence"/>
</dbReference>
<protein>
    <submittedName>
        <fullName evidence="2">Uncharacterized protein</fullName>
    </submittedName>
</protein>
<dbReference type="EMBL" id="PYGC01000002">
    <property type="protein sequence ID" value="PSK84597.1"/>
    <property type="molecule type" value="Genomic_DNA"/>
</dbReference>
<reference evidence="2 3" key="1">
    <citation type="submission" date="2018-03" db="EMBL/GenBank/DDBJ databases">
        <title>Genomic Encyclopedia of Archaeal and Bacterial Type Strains, Phase II (KMG-II): from individual species to whole genera.</title>
        <authorList>
            <person name="Goeker M."/>
        </authorList>
    </citation>
    <scope>NUCLEOTIDE SEQUENCE [LARGE SCALE GENOMIC DNA]</scope>
    <source>
        <strain evidence="2 3">DSM 27267</strain>
    </source>
</reference>
<evidence type="ECO:0000313" key="2">
    <source>
        <dbReference type="EMBL" id="PSK84597.1"/>
    </source>
</evidence>
<gene>
    <name evidence="2" type="ORF">CLV93_102386</name>
</gene>
<comment type="caution">
    <text evidence="2">The sequence shown here is derived from an EMBL/GenBank/DDBJ whole genome shotgun (WGS) entry which is preliminary data.</text>
</comment>
<keyword evidence="1" id="KW-1133">Transmembrane helix</keyword>
<evidence type="ECO:0000256" key="1">
    <source>
        <dbReference type="SAM" id="Phobius"/>
    </source>
</evidence>
<keyword evidence="1" id="KW-0812">Transmembrane</keyword>
<name>A0A2P8CI02_9BACT</name>
<evidence type="ECO:0000313" key="3">
    <source>
        <dbReference type="Proteomes" id="UP000240621"/>
    </source>
</evidence>
<dbReference type="AlphaFoldDB" id="A0A2P8CI02"/>